<accession>A0ABW6KDQ4</accession>
<sequence length="72" mass="8618">MKFKVLASISIFLLLFSVAWLLEQKEKREFFIPGEAEEEVVEIVPANFQQEKNMKRRHKIFDSREYVRIEAS</sequence>
<gene>
    <name evidence="1" type="ORF">ACFYKX_17460</name>
</gene>
<organism evidence="1 2">
    <name type="scientific">Cytobacillus spartinae</name>
    <dbReference type="NCBI Taxonomy" id="3299023"/>
    <lineage>
        <taxon>Bacteria</taxon>
        <taxon>Bacillati</taxon>
        <taxon>Bacillota</taxon>
        <taxon>Bacilli</taxon>
        <taxon>Bacillales</taxon>
        <taxon>Bacillaceae</taxon>
        <taxon>Cytobacillus</taxon>
    </lineage>
</organism>
<proteinExistence type="predicted"/>
<dbReference type="Proteomes" id="UP001601059">
    <property type="component" value="Unassembled WGS sequence"/>
</dbReference>
<dbReference type="EMBL" id="JBIACK010000009">
    <property type="protein sequence ID" value="MFE8702388.1"/>
    <property type="molecule type" value="Genomic_DNA"/>
</dbReference>
<dbReference type="RefSeq" id="WP_389362355.1">
    <property type="nucleotide sequence ID" value="NZ_JBIACK010000009.1"/>
</dbReference>
<comment type="caution">
    <text evidence="1">The sequence shown here is derived from an EMBL/GenBank/DDBJ whole genome shotgun (WGS) entry which is preliminary data.</text>
</comment>
<reference evidence="1 2" key="1">
    <citation type="submission" date="2024-08" db="EMBL/GenBank/DDBJ databases">
        <title>Two novel Cytobacillus novel species.</title>
        <authorList>
            <person name="Liu G."/>
        </authorList>
    </citation>
    <scope>NUCLEOTIDE SEQUENCE [LARGE SCALE GENOMIC DNA]</scope>
    <source>
        <strain evidence="1 2">FJAT-54145</strain>
    </source>
</reference>
<name>A0ABW6KDQ4_9BACI</name>
<evidence type="ECO:0000313" key="1">
    <source>
        <dbReference type="EMBL" id="MFE8702388.1"/>
    </source>
</evidence>
<protein>
    <submittedName>
        <fullName evidence="1">Uncharacterized protein</fullName>
    </submittedName>
</protein>
<evidence type="ECO:0000313" key="2">
    <source>
        <dbReference type="Proteomes" id="UP001601059"/>
    </source>
</evidence>
<keyword evidence="2" id="KW-1185">Reference proteome</keyword>